<organism evidence="5 6">
    <name type="scientific">Phycomyces blakesleeanus (strain ATCC 8743b / DSM 1359 / FGSC 10004 / NBRC 33097 / NRRL 1555)</name>
    <dbReference type="NCBI Taxonomy" id="763407"/>
    <lineage>
        <taxon>Eukaryota</taxon>
        <taxon>Fungi</taxon>
        <taxon>Fungi incertae sedis</taxon>
        <taxon>Mucoromycota</taxon>
        <taxon>Mucoromycotina</taxon>
        <taxon>Mucoromycetes</taxon>
        <taxon>Mucorales</taxon>
        <taxon>Phycomycetaceae</taxon>
        <taxon>Phycomyces</taxon>
    </lineage>
</organism>
<feature type="domain" description="EF-hand" evidence="4">
    <location>
        <begin position="161"/>
        <end position="196"/>
    </location>
</feature>
<evidence type="ECO:0000313" key="5">
    <source>
        <dbReference type="EMBL" id="OAD72020.1"/>
    </source>
</evidence>
<dbReference type="InterPro" id="IPR018247">
    <property type="entry name" value="EF_Hand_1_Ca_BS"/>
</dbReference>
<dbReference type="PANTHER" id="PTHR23056">
    <property type="entry name" value="CALCINEURIN B"/>
    <property type="match status" value="1"/>
</dbReference>
<dbReference type="EMBL" id="KV440984">
    <property type="protein sequence ID" value="OAD72020.1"/>
    <property type="molecule type" value="Genomic_DNA"/>
</dbReference>
<dbReference type="PRINTS" id="PR00450">
    <property type="entry name" value="RECOVERIN"/>
</dbReference>
<evidence type="ECO:0000256" key="1">
    <source>
        <dbReference type="ARBA" id="ARBA00022737"/>
    </source>
</evidence>
<dbReference type="VEuPathDB" id="FungiDB:PHYBLDRAFT_146998"/>
<feature type="region of interest" description="Disordered" evidence="3">
    <location>
        <begin position="269"/>
        <end position="325"/>
    </location>
</feature>
<dbReference type="GO" id="GO:0019900">
    <property type="term" value="F:kinase binding"/>
    <property type="evidence" value="ECO:0007669"/>
    <property type="project" value="InterPro"/>
</dbReference>
<dbReference type="RefSeq" id="XP_018290060.1">
    <property type="nucleotide sequence ID" value="XM_018431778.1"/>
</dbReference>
<dbReference type="GO" id="GO:0019722">
    <property type="term" value="P:calcium-mediated signaling"/>
    <property type="evidence" value="ECO:0007669"/>
    <property type="project" value="InterPro"/>
</dbReference>
<proteinExistence type="predicted"/>
<sequence>MGQTKSKENRALAKKTHFSTKEISKFRHNLEEATLNQQSKKTSITEDVFKEVFNLLQNLPFIKVSLYTKTVKKCVPSVSSNDDVFLKRLYAAFDVDNNKSLGFGEFVDGLSIFMKGNPEEKLALSFKLYDVKHDGHLTKPELERVMLQLSHTFSDEDQTNEIHRMVTRMFEDLDVDGDGKLTYEEYKLSVMKEPLVVDFLERFLAEHNISNQPRMPSRPASLRSYHSTRSLTPMTHSRVPGSSSPPLTAVSPSRLSVRLSQAELLDYSHHQQQRMNSSGPTSPSSSATSGTPSHGRSNSPGNPNSPKSNHARLSRGTSMTSLDAALTSMEETFDWKNKTNGSQQL</sequence>
<dbReference type="CDD" id="cd00051">
    <property type="entry name" value="EFh"/>
    <property type="match status" value="1"/>
</dbReference>
<dbReference type="AlphaFoldDB" id="A0A163DKY2"/>
<reference evidence="6" key="1">
    <citation type="submission" date="2015-06" db="EMBL/GenBank/DDBJ databases">
        <title>Expansion of signal transduction pathways in fungi by whole-genome duplication.</title>
        <authorList>
            <consortium name="DOE Joint Genome Institute"/>
            <person name="Corrochano L.M."/>
            <person name="Kuo A."/>
            <person name="Marcet-Houben M."/>
            <person name="Polaino S."/>
            <person name="Salamov A."/>
            <person name="Villalobos J.M."/>
            <person name="Alvarez M.I."/>
            <person name="Avalos J."/>
            <person name="Benito E.P."/>
            <person name="Benoit I."/>
            <person name="Burger G."/>
            <person name="Camino L.P."/>
            <person name="Canovas D."/>
            <person name="Cerda-Olmedo E."/>
            <person name="Cheng J.-F."/>
            <person name="Dominguez A."/>
            <person name="Elias M."/>
            <person name="Eslava A.P."/>
            <person name="Glaser F."/>
            <person name="Grimwood J."/>
            <person name="Gutierrez G."/>
            <person name="Heitman J."/>
            <person name="Henrissat B."/>
            <person name="Iturriaga E.A."/>
            <person name="Lang B.F."/>
            <person name="Lavin J.L."/>
            <person name="Lee S."/>
            <person name="Li W."/>
            <person name="Lindquist E."/>
            <person name="Lopez-Garcia S."/>
            <person name="Luque E.M."/>
            <person name="Marcos A.T."/>
            <person name="Martin J."/>
            <person name="McCluskey K."/>
            <person name="Medina H.R."/>
            <person name="Miralles-Duran A."/>
            <person name="Miyazaki A."/>
            <person name="Munoz-Torres E."/>
            <person name="Oguiza J.A."/>
            <person name="Ohm R."/>
            <person name="Olmedo M."/>
            <person name="Orejas M."/>
            <person name="Ortiz-Castellanos L."/>
            <person name="Pisabarro A.G."/>
            <person name="Rodriguez-Romero J."/>
            <person name="Ruiz-Herrera J."/>
            <person name="Ruiz-Vazquez R."/>
            <person name="Sanz C."/>
            <person name="Schackwitz W."/>
            <person name="Schmutz J."/>
            <person name="Shahriari M."/>
            <person name="Shelest E."/>
            <person name="Silva-Franco F."/>
            <person name="Soanes D."/>
            <person name="Syed K."/>
            <person name="Tagua V.G."/>
            <person name="Talbot N.J."/>
            <person name="Thon M."/>
            <person name="De vries R.P."/>
            <person name="Wiebenga A."/>
            <person name="Yadav J.S."/>
            <person name="Braun E.L."/>
            <person name="Baker S."/>
            <person name="Garre V."/>
            <person name="Horwitz B."/>
            <person name="Torres-Martinez S."/>
            <person name="Idnurm A."/>
            <person name="Herrera-Estrella A."/>
            <person name="Gabaldon T."/>
            <person name="Grigoriev I.V."/>
        </authorList>
    </citation>
    <scope>NUCLEOTIDE SEQUENCE [LARGE SCALE GENOMIC DNA]</scope>
    <source>
        <strain evidence="6">NRRL 1555(-)</strain>
    </source>
</reference>
<dbReference type="GO" id="GO:0005509">
    <property type="term" value="F:calcium ion binding"/>
    <property type="evidence" value="ECO:0007669"/>
    <property type="project" value="InterPro"/>
</dbReference>
<gene>
    <name evidence="5" type="ORF">PHYBLDRAFT_146998</name>
</gene>
<keyword evidence="6" id="KW-1185">Reference proteome</keyword>
<evidence type="ECO:0000256" key="2">
    <source>
        <dbReference type="ARBA" id="ARBA00022837"/>
    </source>
</evidence>
<dbReference type="InterPro" id="IPR011992">
    <property type="entry name" value="EF-hand-dom_pair"/>
</dbReference>
<dbReference type="SUPFAM" id="SSF47473">
    <property type="entry name" value="EF-hand"/>
    <property type="match status" value="1"/>
</dbReference>
<feature type="domain" description="EF-hand" evidence="4">
    <location>
        <begin position="81"/>
        <end position="116"/>
    </location>
</feature>
<dbReference type="GeneID" id="28992684"/>
<dbReference type="Pfam" id="PF13499">
    <property type="entry name" value="EF-hand_7"/>
    <property type="match status" value="1"/>
</dbReference>
<evidence type="ECO:0000256" key="3">
    <source>
        <dbReference type="SAM" id="MobiDB-lite"/>
    </source>
</evidence>
<feature type="domain" description="EF-hand" evidence="4">
    <location>
        <begin position="117"/>
        <end position="152"/>
    </location>
</feature>
<evidence type="ECO:0000313" key="6">
    <source>
        <dbReference type="Proteomes" id="UP000077315"/>
    </source>
</evidence>
<feature type="region of interest" description="Disordered" evidence="3">
    <location>
        <begin position="232"/>
        <end position="253"/>
    </location>
</feature>
<dbReference type="OrthoDB" id="191686at2759"/>
<dbReference type="PROSITE" id="PS50222">
    <property type="entry name" value="EF_HAND_2"/>
    <property type="match status" value="3"/>
</dbReference>
<dbReference type="PANTHER" id="PTHR23056:SF110">
    <property type="entry name" value="CALMODULIN"/>
    <property type="match status" value="1"/>
</dbReference>
<accession>A0A163DKY2</accession>
<dbReference type="Gene3D" id="1.10.238.10">
    <property type="entry name" value="EF-hand"/>
    <property type="match status" value="1"/>
</dbReference>
<evidence type="ECO:0000259" key="4">
    <source>
        <dbReference type="PROSITE" id="PS50222"/>
    </source>
</evidence>
<protein>
    <recommendedName>
        <fullName evidence="4">EF-hand domain-containing protein</fullName>
    </recommendedName>
</protein>
<dbReference type="SMART" id="SM00054">
    <property type="entry name" value="EFh"/>
    <property type="match status" value="3"/>
</dbReference>
<keyword evidence="2" id="KW-0106">Calcium</keyword>
<name>A0A163DKY2_PHYB8</name>
<dbReference type="InterPro" id="IPR002048">
    <property type="entry name" value="EF_hand_dom"/>
</dbReference>
<dbReference type="Proteomes" id="UP000077315">
    <property type="component" value="Unassembled WGS sequence"/>
</dbReference>
<dbReference type="InterPro" id="IPR045198">
    <property type="entry name" value="CNBL1-10"/>
</dbReference>
<dbReference type="InParanoid" id="A0A163DKY2"/>
<dbReference type="STRING" id="763407.A0A163DKY2"/>
<keyword evidence="1" id="KW-0677">Repeat</keyword>
<dbReference type="PROSITE" id="PS00018">
    <property type="entry name" value="EF_HAND_1"/>
    <property type="match status" value="2"/>
</dbReference>
<feature type="compositionally biased region" description="Low complexity" evidence="3">
    <location>
        <begin position="277"/>
        <end position="308"/>
    </location>
</feature>